<dbReference type="Proteomes" id="UP000294360">
    <property type="component" value="Chromosome"/>
</dbReference>
<dbReference type="AlphaFoldDB" id="A0A4U8Z577"/>
<proteinExistence type="predicted"/>
<evidence type="ECO:0000313" key="2">
    <source>
        <dbReference type="Proteomes" id="UP000294360"/>
    </source>
</evidence>
<sequence length="81" mass="8817">MSLIHLDRVLFSSKKCNRVLTWGDGGSYKGVIGSGAAVCGGRGFRFSGLSRVVMDPGLFGRVDDRSPRFGLWPCCFDDLLC</sequence>
<accession>A0A4U8Z577</accession>
<name>A0A4U8Z577_METTU</name>
<evidence type="ECO:0000313" key="1">
    <source>
        <dbReference type="EMBL" id="VFU10660.1"/>
    </source>
</evidence>
<protein>
    <submittedName>
        <fullName evidence="1">Uncharacterized protein</fullName>
    </submittedName>
</protein>
<reference evidence="1 2" key="1">
    <citation type="submission" date="2019-03" db="EMBL/GenBank/DDBJ databases">
        <authorList>
            <person name="Kox A.R. M."/>
        </authorList>
    </citation>
    <scope>NUCLEOTIDE SEQUENCE [LARGE SCALE GENOMIC DNA]</scope>
    <source>
        <strain evidence="1">MTUNDRAET4 annotated genome</strain>
    </source>
</reference>
<organism evidence="1 2">
    <name type="scientific">Methylocella tundrae</name>
    <dbReference type="NCBI Taxonomy" id="227605"/>
    <lineage>
        <taxon>Bacteria</taxon>
        <taxon>Pseudomonadati</taxon>
        <taxon>Pseudomonadota</taxon>
        <taxon>Alphaproteobacteria</taxon>
        <taxon>Hyphomicrobiales</taxon>
        <taxon>Beijerinckiaceae</taxon>
        <taxon>Methylocella</taxon>
    </lineage>
</organism>
<dbReference type="EMBL" id="LR536450">
    <property type="protein sequence ID" value="VFU10660.1"/>
    <property type="molecule type" value="Genomic_DNA"/>
</dbReference>
<gene>
    <name evidence="1" type="ORF">MTUNDRAET4_3773</name>
</gene>
<dbReference type="KEGG" id="mtun:MTUNDRAET4_3773"/>